<name>A0A3B0Z8H1_9ZZZZ</name>
<dbReference type="SUPFAM" id="SSF52833">
    <property type="entry name" value="Thioredoxin-like"/>
    <property type="match status" value="1"/>
</dbReference>
<gene>
    <name evidence="1" type="ORF">MNBD_GAMMA12-1002</name>
</gene>
<proteinExistence type="predicted"/>
<sequence length="75" mass="8609">MNVIIVASKDCSHCRGLSKELSELGVVHNVVYAENEANLCQRHAIRHSPSLLVDDKVIFREQVDKIKLREYFQSK</sequence>
<evidence type="ECO:0000313" key="1">
    <source>
        <dbReference type="EMBL" id="VAW77694.1"/>
    </source>
</evidence>
<evidence type="ECO:0008006" key="2">
    <source>
        <dbReference type="Google" id="ProtNLM"/>
    </source>
</evidence>
<dbReference type="EMBL" id="UOFL01000133">
    <property type="protein sequence ID" value="VAW77694.1"/>
    <property type="molecule type" value="Genomic_DNA"/>
</dbReference>
<accession>A0A3B0Z8H1</accession>
<reference evidence="1" key="1">
    <citation type="submission" date="2018-06" db="EMBL/GenBank/DDBJ databases">
        <authorList>
            <person name="Zhirakovskaya E."/>
        </authorList>
    </citation>
    <scope>NUCLEOTIDE SEQUENCE</scope>
</reference>
<dbReference type="InterPro" id="IPR036249">
    <property type="entry name" value="Thioredoxin-like_sf"/>
</dbReference>
<protein>
    <recommendedName>
        <fullName evidence="2">Thioredoxin-like fold domain-containing protein</fullName>
    </recommendedName>
</protein>
<dbReference type="AlphaFoldDB" id="A0A3B0Z8H1"/>
<organism evidence="1">
    <name type="scientific">hydrothermal vent metagenome</name>
    <dbReference type="NCBI Taxonomy" id="652676"/>
    <lineage>
        <taxon>unclassified sequences</taxon>
        <taxon>metagenomes</taxon>
        <taxon>ecological metagenomes</taxon>
    </lineage>
</organism>